<feature type="transmembrane region" description="Helical" evidence="1">
    <location>
        <begin position="36"/>
        <end position="57"/>
    </location>
</feature>
<proteinExistence type="predicted"/>
<dbReference type="EMBL" id="PNGC01000001">
    <property type="protein sequence ID" value="PMB90921.1"/>
    <property type="molecule type" value="Genomic_DNA"/>
</dbReference>
<keyword evidence="1" id="KW-1133">Transmembrane helix</keyword>
<keyword evidence="1" id="KW-0812">Transmembrane</keyword>
<feature type="transmembrane region" description="Helical" evidence="1">
    <location>
        <begin position="120"/>
        <end position="139"/>
    </location>
</feature>
<dbReference type="Proteomes" id="UP000243201">
    <property type="component" value="Unassembled WGS sequence"/>
</dbReference>
<comment type="caution">
    <text evidence="2">The sequence shown here is derived from an EMBL/GenBank/DDBJ whole genome shotgun (WGS) entry which is preliminary data.</text>
</comment>
<feature type="transmembrane region" description="Helical" evidence="1">
    <location>
        <begin position="151"/>
        <end position="178"/>
    </location>
</feature>
<protein>
    <recommendedName>
        <fullName evidence="4">Bile acid:sodium symporter</fullName>
    </recommendedName>
</protein>
<dbReference type="Gene3D" id="1.20.1530.20">
    <property type="match status" value="1"/>
</dbReference>
<dbReference type="PANTHER" id="PTHR18640:SF5">
    <property type="entry name" value="SODIUM_BILE ACID COTRANSPORTER 7"/>
    <property type="match status" value="1"/>
</dbReference>
<evidence type="ECO:0008006" key="4">
    <source>
        <dbReference type="Google" id="ProtNLM"/>
    </source>
</evidence>
<keyword evidence="3" id="KW-1185">Reference proteome</keyword>
<feature type="transmembrane region" description="Helical" evidence="1">
    <location>
        <begin position="190"/>
        <end position="207"/>
    </location>
</feature>
<dbReference type="PANTHER" id="PTHR18640">
    <property type="entry name" value="SOLUTE CARRIER FAMILY 10 MEMBER 7"/>
    <property type="match status" value="1"/>
</dbReference>
<evidence type="ECO:0000313" key="3">
    <source>
        <dbReference type="Proteomes" id="UP000243201"/>
    </source>
</evidence>
<feature type="transmembrane region" description="Helical" evidence="1">
    <location>
        <begin position="94"/>
        <end position="114"/>
    </location>
</feature>
<keyword evidence="1" id="KW-0472">Membrane</keyword>
<feature type="transmembrane region" description="Helical" evidence="1">
    <location>
        <begin position="316"/>
        <end position="337"/>
    </location>
</feature>
<feature type="transmembrane region" description="Helical" evidence="1">
    <location>
        <begin position="254"/>
        <end position="276"/>
    </location>
</feature>
<reference evidence="2 3" key="1">
    <citation type="submission" date="2017-09" db="EMBL/GenBank/DDBJ databases">
        <title>Bacterial strain isolated from the female urinary microbiota.</title>
        <authorList>
            <person name="Thomas-White K."/>
            <person name="Kumar N."/>
            <person name="Forster S."/>
            <person name="Putonti C."/>
            <person name="Lawley T."/>
            <person name="Wolfe A.J."/>
        </authorList>
    </citation>
    <scope>NUCLEOTIDE SEQUENCE [LARGE SCALE GENOMIC DNA]</scope>
    <source>
        <strain evidence="2 3">UMB0744</strain>
    </source>
</reference>
<gene>
    <name evidence="2" type="ORF">CJ240_04280</name>
</gene>
<feature type="transmembrane region" description="Helical" evidence="1">
    <location>
        <begin position="63"/>
        <end position="82"/>
    </location>
</feature>
<evidence type="ECO:0000313" key="2">
    <source>
        <dbReference type="EMBL" id="PMB90921.1"/>
    </source>
</evidence>
<sequence>MVARSGNFRRLLSRLCSARYLGFVTRRQRLSRFFDPFILSILVILVLGILIPVPAVLVNALGYLGNALIVLLFFLYGARLSTKEIWEGLKNWRLQGAVALSTFVLFPLLGIAMHPLDLKLLGPVFALGTLYLTLLPSTVQSSVTFTSIAGGNIAGAVCSATISNIAGIILTPALVFVVMGRASGIEATRVVNVLLQLLLPFVLGQLLHRFIGKWLNTHRALTKATDNGTILAIVASSVCGATAGGLWQKISAQQVGLLLLQCLIVLAIMLTLTWNLGRWISLNRRDRIVLLMCGSKKSLATGLPMAAIIFPPTTVAAVTIPVIVFHQFQLVVCAVLARRLAAKPA</sequence>
<accession>A0ABX4UWA9</accession>
<dbReference type="InterPro" id="IPR038770">
    <property type="entry name" value="Na+/solute_symporter_sf"/>
</dbReference>
<dbReference type="Pfam" id="PF13593">
    <property type="entry name" value="SBF_like"/>
    <property type="match status" value="1"/>
</dbReference>
<evidence type="ECO:0000256" key="1">
    <source>
        <dbReference type="SAM" id="Phobius"/>
    </source>
</evidence>
<name>A0ABX4UWA9_9ACTO</name>
<organism evidence="2 3">
    <name type="scientific">Varibaculum cambriense</name>
    <dbReference type="NCBI Taxonomy" id="184870"/>
    <lineage>
        <taxon>Bacteria</taxon>
        <taxon>Bacillati</taxon>
        <taxon>Actinomycetota</taxon>
        <taxon>Actinomycetes</taxon>
        <taxon>Actinomycetales</taxon>
        <taxon>Actinomycetaceae</taxon>
        <taxon>Varibaculum</taxon>
    </lineage>
</organism>
<dbReference type="InterPro" id="IPR016833">
    <property type="entry name" value="Put_Na-Bile_cotransptr"/>
</dbReference>
<dbReference type="PIRSF" id="PIRSF026166">
    <property type="entry name" value="UCP026166"/>
    <property type="match status" value="1"/>
</dbReference>
<feature type="transmembrane region" description="Helical" evidence="1">
    <location>
        <begin position="288"/>
        <end position="310"/>
    </location>
</feature>
<feature type="transmembrane region" description="Helical" evidence="1">
    <location>
        <begin position="228"/>
        <end position="248"/>
    </location>
</feature>